<comment type="caution">
    <text evidence="9">The sequence shown here is derived from an EMBL/GenBank/DDBJ whole genome shotgun (WGS) entry which is preliminary data.</text>
</comment>
<comment type="catalytic activity">
    <reaction evidence="1 5 6">
        <text>[protein]-peptidylproline (omega=180) = [protein]-peptidylproline (omega=0)</text>
        <dbReference type="Rhea" id="RHEA:16237"/>
        <dbReference type="Rhea" id="RHEA-COMP:10747"/>
        <dbReference type="Rhea" id="RHEA-COMP:10748"/>
        <dbReference type="ChEBI" id="CHEBI:83833"/>
        <dbReference type="ChEBI" id="CHEBI:83834"/>
        <dbReference type="EC" id="5.2.1.8"/>
    </reaction>
</comment>
<feature type="domain" description="PPIase FKBP-type" evidence="8">
    <location>
        <begin position="153"/>
        <end position="238"/>
    </location>
</feature>
<dbReference type="InterPro" id="IPR001179">
    <property type="entry name" value="PPIase_FKBP_dom"/>
</dbReference>
<evidence type="ECO:0000313" key="10">
    <source>
        <dbReference type="Proteomes" id="UP000295499"/>
    </source>
</evidence>
<keyword evidence="3 5" id="KW-0697">Rotamase</keyword>
<gene>
    <name evidence="9" type="ORF">CLV32_2827</name>
</gene>
<evidence type="ECO:0000256" key="5">
    <source>
        <dbReference type="PROSITE-ProRule" id="PRU00277"/>
    </source>
</evidence>
<dbReference type="GO" id="GO:0006457">
    <property type="term" value="P:protein folding"/>
    <property type="evidence" value="ECO:0007669"/>
    <property type="project" value="InterPro"/>
</dbReference>
<keyword evidence="4 5" id="KW-0413">Isomerase</keyword>
<reference evidence="9 10" key="1">
    <citation type="submission" date="2019-03" db="EMBL/GenBank/DDBJ databases">
        <title>Genomic Encyclopedia of Archaeal and Bacterial Type Strains, Phase II (KMG-II): from individual species to whole genera.</title>
        <authorList>
            <person name="Goeker M."/>
        </authorList>
    </citation>
    <scope>NUCLEOTIDE SEQUENCE [LARGE SCALE GENOMIC DNA]</scope>
    <source>
        <strain evidence="9 10">DSM 19034</strain>
    </source>
</reference>
<dbReference type="Gene3D" id="3.10.50.40">
    <property type="match status" value="1"/>
</dbReference>
<keyword evidence="7" id="KW-0732">Signal</keyword>
<dbReference type="Pfam" id="PF01346">
    <property type="entry name" value="FKBP_N"/>
    <property type="match status" value="1"/>
</dbReference>
<dbReference type="InterPro" id="IPR046357">
    <property type="entry name" value="PPIase_dom_sf"/>
</dbReference>
<dbReference type="EMBL" id="SNWM01000003">
    <property type="protein sequence ID" value="TDO21720.1"/>
    <property type="molecule type" value="Genomic_DNA"/>
</dbReference>
<evidence type="ECO:0000256" key="4">
    <source>
        <dbReference type="ARBA" id="ARBA00023235"/>
    </source>
</evidence>
<evidence type="ECO:0000256" key="2">
    <source>
        <dbReference type="ARBA" id="ARBA00006577"/>
    </source>
</evidence>
<dbReference type="Proteomes" id="UP000295499">
    <property type="component" value="Unassembled WGS sequence"/>
</dbReference>
<evidence type="ECO:0000256" key="6">
    <source>
        <dbReference type="RuleBase" id="RU003915"/>
    </source>
</evidence>
<comment type="similarity">
    <text evidence="2 6">Belongs to the FKBP-type PPIase family.</text>
</comment>
<evidence type="ECO:0000256" key="7">
    <source>
        <dbReference type="SAM" id="SignalP"/>
    </source>
</evidence>
<evidence type="ECO:0000259" key="8">
    <source>
        <dbReference type="PROSITE" id="PS50059"/>
    </source>
</evidence>
<dbReference type="Gene3D" id="1.10.287.460">
    <property type="entry name" value="Peptidyl-prolyl cis-trans isomerase, FKBP-type, N-terminal domain"/>
    <property type="match status" value="1"/>
</dbReference>
<dbReference type="GO" id="GO:0003755">
    <property type="term" value="F:peptidyl-prolyl cis-trans isomerase activity"/>
    <property type="evidence" value="ECO:0007669"/>
    <property type="project" value="UniProtKB-UniRule"/>
</dbReference>
<evidence type="ECO:0000313" key="9">
    <source>
        <dbReference type="EMBL" id="TDO21720.1"/>
    </source>
</evidence>
<dbReference type="EC" id="5.2.1.8" evidence="6"/>
<protein>
    <recommendedName>
        <fullName evidence="6">Peptidyl-prolyl cis-trans isomerase</fullName>
        <ecNumber evidence="6">5.2.1.8</ecNumber>
    </recommendedName>
</protein>
<feature type="signal peptide" evidence="7">
    <location>
        <begin position="1"/>
        <end position="19"/>
    </location>
</feature>
<keyword evidence="10" id="KW-1185">Reference proteome</keyword>
<proteinExistence type="inferred from homology"/>
<dbReference type="SUPFAM" id="SSF54534">
    <property type="entry name" value="FKBP-like"/>
    <property type="match status" value="1"/>
</dbReference>
<dbReference type="InterPro" id="IPR000774">
    <property type="entry name" value="PPIase_FKBP_N"/>
</dbReference>
<dbReference type="RefSeq" id="WP_133556441.1">
    <property type="nucleotide sequence ID" value="NZ_SNWM01000003.1"/>
</dbReference>
<dbReference type="Pfam" id="PF00254">
    <property type="entry name" value="FKBP_C"/>
    <property type="match status" value="1"/>
</dbReference>
<name>A0A4R6IID1_9SPHI</name>
<dbReference type="PROSITE" id="PS50059">
    <property type="entry name" value="FKBP_PPIASE"/>
    <property type="match status" value="1"/>
</dbReference>
<dbReference type="AlphaFoldDB" id="A0A4R6IID1"/>
<dbReference type="InterPro" id="IPR036944">
    <property type="entry name" value="PPIase_FKBP_N_sf"/>
</dbReference>
<dbReference type="PANTHER" id="PTHR43811:SF19">
    <property type="entry name" value="39 KDA FK506-BINDING NUCLEAR PROTEIN"/>
    <property type="match status" value="1"/>
</dbReference>
<organism evidence="9 10">
    <name type="scientific">Pedobacter duraquae</name>
    <dbReference type="NCBI Taxonomy" id="425511"/>
    <lineage>
        <taxon>Bacteria</taxon>
        <taxon>Pseudomonadati</taxon>
        <taxon>Bacteroidota</taxon>
        <taxon>Sphingobacteriia</taxon>
        <taxon>Sphingobacteriales</taxon>
        <taxon>Sphingobacteriaceae</taxon>
        <taxon>Pedobacter</taxon>
    </lineage>
</organism>
<sequence length="238" mass="25877">MKRSVIAMGLVLLSGAAMAQSKGKVPVKKKVVATSSPAVLQMKTALDSASYSFGSAMASNFKGNGLTALNYDLLVKGLKDAFADKTPLLSREVAQEAINKIFIQAGQQKYQGKISEEKFFLENNKKVEGVKTTASGLQYMVMKAGNGKKAAVTDTVLVNYKGMTLKGQVFDTNEGREPIELPLNRVIPGWTEALQLMPEGSKYRLFIPYQLAYGERGAGENIPPYSALIFEVELVKIK</sequence>
<accession>A0A4R6IID1</accession>
<feature type="chain" id="PRO_5020503630" description="Peptidyl-prolyl cis-trans isomerase" evidence="7">
    <location>
        <begin position="20"/>
        <end position="238"/>
    </location>
</feature>
<dbReference type="PANTHER" id="PTHR43811">
    <property type="entry name" value="FKBP-TYPE PEPTIDYL-PROLYL CIS-TRANS ISOMERASE FKPA"/>
    <property type="match status" value="1"/>
</dbReference>
<evidence type="ECO:0000256" key="1">
    <source>
        <dbReference type="ARBA" id="ARBA00000971"/>
    </source>
</evidence>
<dbReference type="OrthoDB" id="9814548at2"/>
<evidence type="ECO:0000256" key="3">
    <source>
        <dbReference type="ARBA" id="ARBA00023110"/>
    </source>
</evidence>